<feature type="transmembrane region" description="Helical" evidence="6">
    <location>
        <begin position="79"/>
        <end position="100"/>
    </location>
</feature>
<dbReference type="EMBL" id="HAAD01003258">
    <property type="protein sequence ID" value="CDG69490.1"/>
    <property type="molecule type" value="mRNA"/>
</dbReference>
<evidence type="ECO:0000259" key="7">
    <source>
        <dbReference type="PROSITE" id="PS50262"/>
    </source>
</evidence>
<feature type="domain" description="G-protein coupled receptors family 1 profile" evidence="7">
    <location>
        <begin position="59"/>
        <end position="338"/>
    </location>
</feature>
<dbReference type="Gene3D" id="1.20.1070.10">
    <property type="entry name" value="Rhodopsin 7-helix transmembrane proteins"/>
    <property type="match status" value="1"/>
</dbReference>
<dbReference type="PROSITE" id="PS00237">
    <property type="entry name" value="G_PROTEIN_RECEP_F1_1"/>
    <property type="match status" value="1"/>
</dbReference>
<dbReference type="Pfam" id="PF00001">
    <property type="entry name" value="7tm_1"/>
    <property type="match status" value="1"/>
</dbReference>
<keyword evidence="5 8" id="KW-0675">Receptor</keyword>
<dbReference type="PRINTS" id="PR00237">
    <property type="entry name" value="GPCRRHODOPSN"/>
</dbReference>
<reference evidence="8" key="1">
    <citation type="journal article" date="2013" name="Genome Biol. Evol.">
        <title>Punctuated emergences of genetic and phenotypic innovations in eumetazoan, bilaterian, euteleostome, and hominidae ancestors.</title>
        <authorList>
            <person name="Wenger Y."/>
            <person name="Galliot B."/>
        </authorList>
    </citation>
    <scope>NUCLEOTIDE SEQUENCE</scope>
    <source>
        <tissue evidence="8">Whole animals</tissue>
    </source>
</reference>
<dbReference type="GO" id="GO:0016020">
    <property type="term" value="C:membrane"/>
    <property type="evidence" value="ECO:0007669"/>
    <property type="project" value="UniProtKB-SubCell"/>
</dbReference>
<keyword evidence="2 5" id="KW-0812">Transmembrane</keyword>
<dbReference type="PROSITE" id="PS50262">
    <property type="entry name" value="G_PROTEIN_RECEP_F1_2"/>
    <property type="match status" value="1"/>
</dbReference>
<keyword evidence="3 6" id="KW-1133">Transmembrane helix</keyword>
<feature type="transmembrane region" description="Helical" evidence="6">
    <location>
        <begin position="278"/>
        <end position="301"/>
    </location>
</feature>
<feature type="transmembrane region" description="Helical" evidence="6">
    <location>
        <begin position="42"/>
        <end position="67"/>
    </location>
</feature>
<sequence>NNFLNSFKKSKLIVKLVGLIQKNYFHSGTKELNMASAERLHWILSVPFGIIISILGLLGNALSIIIWKRLVNTKLRNNQSTGIFLIALAVCDSGLLIFFVLQDSLPALYPSLKEDSYSYAVFFCWIGFPFFFIFLVASIWLVVGVSLNRFIMITFPMKVKVIYTRKRTYYSILGFFIFSLLSNIPHFFNYKPENTTGGKWKVGITEYGASEGSKNYEFWVHCIFIVLAPWITIAILNSIIVYKLYKQSKIINQKLMESTNCERKSKQENREHQMTRTLFVVTFAFLILLAWQCIIQCFWMTGYGKSEQHSYAWVMIDKNFAFAKMGVILNSAANCLLYCFTGSMFKKELIKIFCNKFNVKQNSSSYEKTSTKSSLLQNETRSL</sequence>
<dbReference type="CDD" id="cd14978">
    <property type="entry name" value="7tmA_FMRFamide_R-like"/>
    <property type="match status" value="1"/>
</dbReference>
<comment type="subcellular location">
    <subcellularLocation>
        <location evidence="1">Membrane</location>
    </subcellularLocation>
</comment>
<keyword evidence="5" id="KW-0807">Transducer</keyword>
<evidence type="ECO:0000313" key="8">
    <source>
        <dbReference type="EMBL" id="CDG69490.1"/>
    </source>
</evidence>
<dbReference type="SUPFAM" id="SSF81321">
    <property type="entry name" value="Family A G protein-coupled receptor-like"/>
    <property type="match status" value="1"/>
</dbReference>
<evidence type="ECO:0000256" key="6">
    <source>
        <dbReference type="SAM" id="Phobius"/>
    </source>
</evidence>
<feature type="non-terminal residue" evidence="8">
    <location>
        <position position="1"/>
    </location>
</feature>
<dbReference type="InterPro" id="IPR052954">
    <property type="entry name" value="GPCR-Ligand_Int"/>
</dbReference>
<evidence type="ECO:0000256" key="5">
    <source>
        <dbReference type="RuleBase" id="RU000688"/>
    </source>
</evidence>
<protein>
    <submittedName>
        <fullName evidence="8">Probable G-protein coupled receptor 139</fullName>
    </submittedName>
</protein>
<evidence type="ECO:0000256" key="1">
    <source>
        <dbReference type="ARBA" id="ARBA00004370"/>
    </source>
</evidence>
<feature type="transmembrane region" description="Helical" evidence="6">
    <location>
        <begin position="321"/>
        <end position="341"/>
    </location>
</feature>
<dbReference type="GO" id="GO:0004930">
    <property type="term" value="F:G protein-coupled receptor activity"/>
    <property type="evidence" value="ECO:0007669"/>
    <property type="project" value="UniProtKB-KW"/>
</dbReference>
<feature type="transmembrane region" description="Helical" evidence="6">
    <location>
        <begin position="120"/>
        <end position="147"/>
    </location>
</feature>
<accession>T2MC63</accession>
<dbReference type="PANTHER" id="PTHR46641">
    <property type="entry name" value="FMRFAMIDE RECEPTOR-RELATED"/>
    <property type="match status" value="1"/>
</dbReference>
<dbReference type="InterPro" id="IPR017452">
    <property type="entry name" value="GPCR_Rhodpsn_7TM"/>
</dbReference>
<comment type="similarity">
    <text evidence="5">Belongs to the G-protein coupled receptor 1 family.</text>
</comment>
<evidence type="ECO:0000256" key="2">
    <source>
        <dbReference type="ARBA" id="ARBA00022692"/>
    </source>
</evidence>
<name>T2MC63_HYDVU</name>
<evidence type="ECO:0000256" key="3">
    <source>
        <dbReference type="ARBA" id="ARBA00022989"/>
    </source>
</evidence>
<organism evidence="8">
    <name type="scientific">Hydra vulgaris</name>
    <name type="common">Hydra</name>
    <name type="synonym">Hydra attenuata</name>
    <dbReference type="NCBI Taxonomy" id="6087"/>
    <lineage>
        <taxon>Eukaryota</taxon>
        <taxon>Metazoa</taxon>
        <taxon>Cnidaria</taxon>
        <taxon>Hydrozoa</taxon>
        <taxon>Hydroidolina</taxon>
        <taxon>Anthoathecata</taxon>
        <taxon>Aplanulata</taxon>
        <taxon>Hydridae</taxon>
        <taxon>Hydra</taxon>
    </lineage>
</organism>
<keyword evidence="5" id="KW-0297">G-protein coupled receptor</keyword>
<dbReference type="InterPro" id="IPR000276">
    <property type="entry name" value="GPCR_Rhodpsn"/>
</dbReference>
<proteinExistence type="evidence at transcript level"/>
<evidence type="ECO:0000256" key="4">
    <source>
        <dbReference type="ARBA" id="ARBA00023136"/>
    </source>
</evidence>
<keyword evidence="4 6" id="KW-0472">Membrane</keyword>
<dbReference type="AlphaFoldDB" id="T2MC63"/>
<feature type="transmembrane region" description="Helical" evidence="6">
    <location>
        <begin position="218"/>
        <end position="245"/>
    </location>
</feature>
<dbReference type="OrthoDB" id="10011262at2759"/>
<gene>
    <name evidence="8" type="primary">GPR139</name>
</gene>
<feature type="transmembrane region" description="Helical" evidence="6">
    <location>
        <begin position="168"/>
        <end position="188"/>
    </location>
</feature>